<keyword evidence="9" id="KW-0378">Hydrolase</keyword>
<evidence type="ECO:0000256" key="14">
    <source>
        <dbReference type="ARBA" id="ARBA00041693"/>
    </source>
</evidence>
<dbReference type="GO" id="GO:0036297">
    <property type="term" value="P:interstrand cross-link repair"/>
    <property type="evidence" value="ECO:0007669"/>
    <property type="project" value="TreeGrafter"/>
</dbReference>
<dbReference type="InterPro" id="IPR011084">
    <property type="entry name" value="DRMBL"/>
</dbReference>
<evidence type="ECO:0000256" key="3">
    <source>
        <dbReference type="ARBA" id="ARBA00004574"/>
    </source>
</evidence>
<evidence type="ECO:0000259" key="16">
    <source>
        <dbReference type="SMART" id="SM00849"/>
    </source>
</evidence>
<dbReference type="Proteomes" id="UP000050640">
    <property type="component" value="Unplaced"/>
</dbReference>
<dbReference type="GO" id="GO:0006303">
    <property type="term" value="P:double-strand break repair via nonhomologous end joining"/>
    <property type="evidence" value="ECO:0007669"/>
    <property type="project" value="TreeGrafter"/>
</dbReference>
<accession>A0A0R3RSZ6</accession>
<dbReference type="GO" id="GO:0003684">
    <property type="term" value="F:damaged DNA binding"/>
    <property type="evidence" value="ECO:0007669"/>
    <property type="project" value="TreeGrafter"/>
</dbReference>
<organism evidence="17 18">
    <name type="scientific">Elaeophora elaphi</name>
    <dbReference type="NCBI Taxonomy" id="1147741"/>
    <lineage>
        <taxon>Eukaryota</taxon>
        <taxon>Metazoa</taxon>
        <taxon>Ecdysozoa</taxon>
        <taxon>Nematoda</taxon>
        <taxon>Chromadorea</taxon>
        <taxon>Rhabditida</taxon>
        <taxon>Spirurina</taxon>
        <taxon>Spiruromorpha</taxon>
        <taxon>Filarioidea</taxon>
        <taxon>Onchocercidae</taxon>
        <taxon>Elaeophora</taxon>
    </lineage>
</organism>
<dbReference type="InterPro" id="IPR001279">
    <property type="entry name" value="Metallo-B-lactamas"/>
</dbReference>
<keyword evidence="6" id="KW-0158">Chromosome</keyword>
<keyword evidence="10" id="KW-0779">Telomere</keyword>
<dbReference type="SMART" id="SM00849">
    <property type="entry name" value="Lactamase_B"/>
    <property type="match status" value="1"/>
</dbReference>
<protein>
    <recommendedName>
        <fullName evidence="13">5' exonuclease Apollo</fullName>
        <ecNumber evidence="5">3.5.2.6</ecNumber>
    </recommendedName>
    <alternativeName>
        <fullName evidence="14">DNA cross-link repair 1B protein</fullName>
    </alternativeName>
    <alternativeName>
        <fullName evidence="15">SNM1 homolog B</fullName>
    </alternativeName>
</protein>
<evidence type="ECO:0000256" key="5">
    <source>
        <dbReference type="ARBA" id="ARBA00012865"/>
    </source>
</evidence>
<sequence>MSKRLIIRLYSMPQPGVVISDFIAIDKFPKNAGIEYYFLTHAHSDHYGAVDNKWNNGTIYCSPVTAHVLPIVTQRSRSKRAGIQSRLIHALDLNVWHHMDGFSVMLLDANHIPGSVMFLFEGDRIPNGRILFTGDFRADIRLYENVFAISVLQEIRFNTIYLDTTYINCTREEFPSREASLAELYSVLRQLLFNGSKPVTIMVPKIGREQLLVDIAIEFKCKVWVDNVRFQIAEVLGLSEYFTTEIAETSIWTSTRQNIRSVLYDANVHVIDISMLRHVKPNSIINDERILHVEYSDHSSPNELRGFLSQLSFSQVIGLSVQLSQKQTEEFERLSLMDFSDTLMVTETNESIVEDEVPALTSAAVRSRIELASDRALRNVFDVEILQHTTDCDQNQELIVAESRLAIKEENTNIGSIDTILKSNTTVKNLKILVEAVDDGDDYIFDLAMRKITRADYTNLTTRVCMELNNNENTEEDNPLYEFWNEVDFSKQMENLGSLSEKYREAVDILSKMRIVRDINLSYSAQDNVVYDASRAPASLDIPLEWLNESEPNGVIASELFHPEFLFRKN</sequence>
<evidence type="ECO:0000256" key="15">
    <source>
        <dbReference type="ARBA" id="ARBA00042738"/>
    </source>
</evidence>
<dbReference type="SUPFAM" id="SSF56281">
    <property type="entry name" value="Metallo-hydrolase/oxidoreductase"/>
    <property type="match status" value="1"/>
</dbReference>
<keyword evidence="12" id="KW-0539">Nucleus</keyword>
<keyword evidence="8" id="KW-0227">DNA damage</keyword>
<dbReference type="STRING" id="1147741.A0A0R3RSZ6"/>
<feature type="domain" description="Metallo-beta-lactamase" evidence="16">
    <location>
        <begin position="13"/>
        <end position="196"/>
    </location>
</feature>
<comment type="subcellular location">
    <subcellularLocation>
        <location evidence="3">Chromosome</location>
        <location evidence="3">Telomere</location>
    </subcellularLocation>
    <subcellularLocation>
        <location evidence="2">Nucleus</location>
    </subcellularLocation>
</comment>
<keyword evidence="7" id="KW-0540">Nuclease</keyword>
<name>A0A0R3RSZ6_9BILA</name>
<reference evidence="18" key="1">
    <citation type="submission" date="2017-02" db="UniProtKB">
        <authorList>
            <consortium name="WormBaseParasite"/>
        </authorList>
    </citation>
    <scope>IDENTIFICATION</scope>
</reference>
<proteinExistence type="inferred from homology"/>
<dbReference type="PANTHER" id="PTHR23240">
    <property type="entry name" value="DNA CROSS-LINK REPAIR PROTEIN PSO2/SNM1-RELATED"/>
    <property type="match status" value="1"/>
</dbReference>
<evidence type="ECO:0000256" key="13">
    <source>
        <dbReference type="ARBA" id="ARBA00039555"/>
    </source>
</evidence>
<evidence type="ECO:0000256" key="6">
    <source>
        <dbReference type="ARBA" id="ARBA00022454"/>
    </source>
</evidence>
<dbReference type="AlphaFoldDB" id="A0A0R3RSZ6"/>
<dbReference type="InterPro" id="IPR036866">
    <property type="entry name" value="RibonucZ/Hydroxyglut_hydro"/>
</dbReference>
<dbReference type="GO" id="GO:0000723">
    <property type="term" value="P:telomere maintenance"/>
    <property type="evidence" value="ECO:0007669"/>
    <property type="project" value="TreeGrafter"/>
</dbReference>
<evidence type="ECO:0000256" key="7">
    <source>
        <dbReference type="ARBA" id="ARBA00022722"/>
    </source>
</evidence>
<comment type="similarity">
    <text evidence="4">Belongs to the DNA repair metallo-beta-lactamase (DRMBL) family.</text>
</comment>
<dbReference type="GO" id="GO:0008800">
    <property type="term" value="F:beta-lactamase activity"/>
    <property type="evidence" value="ECO:0007669"/>
    <property type="project" value="UniProtKB-EC"/>
</dbReference>
<dbReference type="GO" id="GO:0035312">
    <property type="term" value="F:5'-3' DNA exonuclease activity"/>
    <property type="evidence" value="ECO:0007669"/>
    <property type="project" value="TreeGrafter"/>
</dbReference>
<evidence type="ECO:0000313" key="18">
    <source>
        <dbReference type="WBParaSite" id="EEL_0000502001-mRNA-1"/>
    </source>
</evidence>
<comment type="catalytic activity">
    <reaction evidence="1">
        <text>a beta-lactam + H2O = a substituted beta-amino acid</text>
        <dbReference type="Rhea" id="RHEA:20401"/>
        <dbReference type="ChEBI" id="CHEBI:15377"/>
        <dbReference type="ChEBI" id="CHEBI:35627"/>
        <dbReference type="ChEBI" id="CHEBI:140347"/>
        <dbReference type="EC" id="3.5.2.6"/>
    </reaction>
</comment>
<dbReference type="Gene3D" id="3.40.50.12650">
    <property type="match status" value="1"/>
</dbReference>
<dbReference type="Gene3D" id="3.60.15.10">
    <property type="entry name" value="Ribonuclease Z/Hydroxyacylglutathione hydrolase-like"/>
    <property type="match status" value="1"/>
</dbReference>
<evidence type="ECO:0000256" key="10">
    <source>
        <dbReference type="ARBA" id="ARBA00022895"/>
    </source>
</evidence>
<dbReference type="GO" id="GO:0005634">
    <property type="term" value="C:nucleus"/>
    <property type="evidence" value="ECO:0007669"/>
    <property type="project" value="UniProtKB-SubCell"/>
</dbReference>
<evidence type="ECO:0000256" key="9">
    <source>
        <dbReference type="ARBA" id="ARBA00022801"/>
    </source>
</evidence>
<evidence type="ECO:0000256" key="2">
    <source>
        <dbReference type="ARBA" id="ARBA00004123"/>
    </source>
</evidence>
<evidence type="ECO:0000256" key="8">
    <source>
        <dbReference type="ARBA" id="ARBA00022763"/>
    </source>
</evidence>
<dbReference type="GO" id="GO:0000781">
    <property type="term" value="C:chromosome, telomeric region"/>
    <property type="evidence" value="ECO:0007669"/>
    <property type="project" value="UniProtKB-SubCell"/>
</dbReference>
<evidence type="ECO:0000256" key="12">
    <source>
        <dbReference type="ARBA" id="ARBA00023242"/>
    </source>
</evidence>
<dbReference type="Pfam" id="PF07522">
    <property type="entry name" value="DRMBL"/>
    <property type="match status" value="1"/>
</dbReference>
<keyword evidence="11" id="KW-0234">DNA repair</keyword>
<keyword evidence="17" id="KW-1185">Reference proteome</keyword>
<dbReference type="PANTHER" id="PTHR23240:SF26">
    <property type="entry name" value="5' EXONUCLEASE APOLLO"/>
    <property type="match status" value="1"/>
</dbReference>
<evidence type="ECO:0000256" key="4">
    <source>
        <dbReference type="ARBA" id="ARBA00010304"/>
    </source>
</evidence>
<dbReference type="EC" id="3.5.2.6" evidence="5"/>
<dbReference type="WBParaSite" id="EEL_0000502001-mRNA-1">
    <property type="protein sequence ID" value="EEL_0000502001-mRNA-1"/>
    <property type="gene ID" value="EEL_0000502001"/>
</dbReference>
<evidence type="ECO:0000313" key="17">
    <source>
        <dbReference type="Proteomes" id="UP000050640"/>
    </source>
</evidence>
<evidence type="ECO:0000256" key="1">
    <source>
        <dbReference type="ARBA" id="ARBA00001526"/>
    </source>
</evidence>
<evidence type="ECO:0000256" key="11">
    <source>
        <dbReference type="ARBA" id="ARBA00023204"/>
    </source>
</evidence>